<evidence type="ECO:0000256" key="5">
    <source>
        <dbReference type="SAM" id="MobiDB-lite"/>
    </source>
</evidence>
<dbReference type="InterPro" id="IPR001841">
    <property type="entry name" value="Znf_RING"/>
</dbReference>
<keyword evidence="1" id="KW-0479">Metal-binding</keyword>
<organism evidence="7 8">
    <name type="scientific">Periplaneta americana</name>
    <name type="common">American cockroach</name>
    <name type="synonym">Blatta americana</name>
    <dbReference type="NCBI Taxonomy" id="6978"/>
    <lineage>
        <taxon>Eukaryota</taxon>
        <taxon>Metazoa</taxon>
        <taxon>Ecdysozoa</taxon>
        <taxon>Arthropoda</taxon>
        <taxon>Hexapoda</taxon>
        <taxon>Insecta</taxon>
        <taxon>Pterygota</taxon>
        <taxon>Neoptera</taxon>
        <taxon>Polyneoptera</taxon>
        <taxon>Dictyoptera</taxon>
        <taxon>Blattodea</taxon>
        <taxon>Blattoidea</taxon>
        <taxon>Blattidae</taxon>
        <taxon>Blattinae</taxon>
        <taxon>Periplaneta</taxon>
    </lineage>
</organism>
<accession>A0ABQ8U386</accession>
<evidence type="ECO:0000256" key="1">
    <source>
        <dbReference type="ARBA" id="ARBA00022723"/>
    </source>
</evidence>
<dbReference type="InterPro" id="IPR049548">
    <property type="entry name" value="Sina-like_RING"/>
</dbReference>
<feature type="compositionally biased region" description="Basic residues" evidence="5">
    <location>
        <begin position="237"/>
        <end position="255"/>
    </location>
</feature>
<evidence type="ECO:0000313" key="8">
    <source>
        <dbReference type="Proteomes" id="UP001148838"/>
    </source>
</evidence>
<dbReference type="Pfam" id="PF21362">
    <property type="entry name" value="Sina_RING"/>
    <property type="match status" value="1"/>
</dbReference>
<keyword evidence="2 4" id="KW-0863">Zinc-finger</keyword>
<feature type="domain" description="RING-type" evidence="6">
    <location>
        <begin position="113"/>
        <end position="147"/>
    </location>
</feature>
<name>A0ABQ8U386_PERAM</name>
<dbReference type="EMBL" id="JAJSOF020000001">
    <property type="protein sequence ID" value="KAJ4451955.1"/>
    <property type="molecule type" value="Genomic_DNA"/>
</dbReference>
<comment type="caution">
    <text evidence="7">The sequence shown here is derived from an EMBL/GenBank/DDBJ whole genome shotgun (WGS) entry which is preliminary data.</text>
</comment>
<keyword evidence="8" id="KW-1185">Reference proteome</keyword>
<protein>
    <recommendedName>
        <fullName evidence="6">RING-type domain-containing protein</fullName>
    </recommendedName>
</protein>
<feature type="region of interest" description="Disordered" evidence="5">
    <location>
        <begin position="1"/>
        <end position="97"/>
    </location>
</feature>
<evidence type="ECO:0000256" key="2">
    <source>
        <dbReference type="ARBA" id="ARBA00022771"/>
    </source>
</evidence>
<dbReference type="InterPro" id="IPR004162">
    <property type="entry name" value="SINA-like_animal"/>
</dbReference>
<evidence type="ECO:0000256" key="4">
    <source>
        <dbReference type="PROSITE-ProRule" id="PRU00175"/>
    </source>
</evidence>
<keyword evidence="3" id="KW-0862">Zinc</keyword>
<dbReference type="SUPFAM" id="SSF57850">
    <property type="entry name" value="RING/U-box"/>
    <property type="match status" value="1"/>
</dbReference>
<dbReference type="Gene3D" id="3.30.40.10">
    <property type="entry name" value="Zinc/RING finger domain, C3HC4 (zinc finger)"/>
    <property type="match status" value="1"/>
</dbReference>
<feature type="region of interest" description="Disordered" evidence="5">
    <location>
        <begin position="229"/>
        <end position="273"/>
    </location>
</feature>
<evidence type="ECO:0000259" key="6">
    <source>
        <dbReference type="PROSITE" id="PS50089"/>
    </source>
</evidence>
<dbReference type="Proteomes" id="UP001148838">
    <property type="component" value="Unassembled WGS sequence"/>
</dbReference>
<feature type="compositionally biased region" description="Basic and acidic residues" evidence="5">
    <location>
        <begin position="59"/>
        <end position="84"/>
    </location>
</feature>
<dbReference type="PANTHER" id="PTHR45877">
    <property type="entry name" value="E3 UBIQUITIN-PROTEIN LIGASE SIAH2"/>
    <property type="match status" value="1"/>
</dbReference>
<feature type="compositionally biased region" description="Basic and acidic residues" evidence="5">
    <location>
        <begin position="1"/>
        <end position="18"/>
    </location>
</feature>
<evidence type="ECO:0000313" key="7">
    <source>
        <dbReference type="EMBL" id="KAJ4451955.1"/>
    </source>
</evidence>
<gene>
    <name evidence="7" type="ORF">ANN_03439</name>
</gene>
<dbReference type="InterPro" id="IPR013083">
    <property type="entry name" value="Znf_RING/FYVE/PHD"/>
</dbReference>
<sequence>MEKLKKVKETKTQRKYLCEESSQDLLIEPDLRKDDSSYDPDDNADNSKSDDQSEASEVSNHHLEPQYDPETPHDEDLSIDEKSSYHQCDPQEIPNTTHNMDTLARDLLPELECPVCMEYMIPPFFMCENGHNICNSCKPKLDKCPTCLGSLTNTKNIALQNLASKLRLQCRMRSLYISRPIDKKKIVFFTNKTAALPVDDEFQKLWCSVAVESTDNLMIEEYLEKQGIRSMEDHGPKKATLHKCKKPNQRKKQLKKPRDNEHLADTLETYDDK</sequence>
<evidence type="ECO:0000256" key="3">
    <source>
        <dbReference type="ARBA" id="ARBA00022833"/>
    </source>
</evidence>
<dbReference type="PROSITE" id="PS50089">
    <property type="entry name" value="ZF_RING_2"/>
    <property type="match status" value="1"/>
</dbReference>
<reference evidence="7 8" key="1">
    <citation type="journal article" date="2022" name="Allergy">
        <title>Genome assembly and annotation of Periplaneta americana reveal a comprehensive cockroach allergen profile.</title>
        <authorList>
            <person name="Wang L."/>
            <person name="Xiong Q."/>
            <person name="Saelim N."/>
            <person name="Wang L."/>
            <person name="Nong W."/>
            <person name="Wan A.T."/>
            <person name="Shi M."/>
            <person name="Liu X."/>
            <person name="Cao Q."/>
            <person name="Hui J.H.L."/>
            <person name="Sookrung N."/>
            <person name="Leung T.F."/>
            <person name="Tungtrongchitr A."/>
            <person name="Tsui S.K.W."/>
        </authorList>
    </citation>
    <scope>NUCLEOTIDE SEQUENCE [LARGE SCALE GENOMIC DNA]</scope>
    <source>
        <strain evidence="7">PWHHKU_190912</strain>
    </source>
</reference>
<feature type="compositionally biased region" description="Basic and acidic residues" evidence="5">
    <location>
        <begin position="256"/>
        <end position="273"/>
    </location>
</feature>
<dbReference type="PANTHER" id="PTHR45877:SF2">
    <property type="entry name" value="E3 UBIQUITIN-PROTEIN LIGASE SINA-RELATED"/>
    <property type="match status" value="1"/>
</dbReference>
<proteinExistence type="predicted"/>